<evidence type="ECO:0000313" key="2">
    <source>
        <dbReference type="Proteomes" id="UP000002770"/>
    </source>
</evidence>
<dbReference type="Proteomes" id="UP000002770">
    <property type="component" value="Unassembled WGS sequence"/>
</dbReference>
<proteinExistence type="predicted"/>
<keyword evidence="2" id="KW-1185">Reference proteome</keyword>
<protein>
    <submittedName>
        <fullName evidence="1">Uncharacterized protein</fullName>
    </submittedName>
</protein>
<dbReference type="InParanoid" id="G9EKZ3"/>
<dbReference type="AlphaFoldDB" id="G9EKZ3"/>
<evidence type="ECO:0000313" key="1">
    <source>
        <dbReference type="EMBL" id="EHL32104.1"/>
    </source>
</evidence>
<organism evidence="1 2">
    <name type="scientific">Legionella drancourtii LLAP12</name>
    <dbReference type="NCBI Taxonomy" id="658187"/>
    <lineage>
        <taxon>Bacteria</taxon>
        <taxon>Pseudomonadati</taxon>
        <taxon>Pseudomonadota</taxon>
        <taxon>Gammaproteobacteria</taxon>
        <taxon>Legionellales</taxon>
        <taxon>Legionellaceae</taxon>
        <taxon>Legionella</taxon>
    </lineage>
</organism>
<reference evidence="1 2" key="1">
    <citation type="journal article" date="2011" name="BMC Genomics">
        <title>Insight into cross-talk between intra-amoebal pathogens.</title>
        <authorList>
            <person name="Gimenez G."/>
            <person name="Bertelli C."/>
            <person name="Moliner C."/>
            <person name="Robert C."/>
            <person name="Raoult D."/>
            <person name="Fournier P.E."/>
            <person name="Greub G."/>
        </authorList>
    </citation>
    <scope>NUCLEOTIDE SEQUENCE [LARGE SCALE GENOMIC DNA]</scope>
    <source>
        <strain evidence="1 2">LLAP12</strain>
    </source>
</reference>
<sequence length="53" mass="6072">MKSNPACDIGVINTDKNPAYGQAIKMFKKGQFNIWMYGARFFNYLCINRCTTS</sequence>
<accession>G9EKZ3</accession>
<dbReference type="EMBL" id="JH413805">
    <property type="protein sequence ID" value="EHL32104.1"/>
    <property type="molecule type" value="Genomic_DNA"/>
</dbReference>
<gene>
    <name evidence="1" type="ORF">LDG_5887</name>
</gene>
<name>G9EKZ3_9GAMM</name>
<dbReference type="HOGENOM" id="CLU_3062947_0_0_6"/>